<organism evidence="1 2">
    <name type="scientific">Lactuca saligna</name>
    <name type="common">Willowleaf lettuce</name>
    <dbReference type="NCBI Taxonomy" id="75948"/>
    <lineage>
        <taxon>Eukaryota</taxon>
        <taxon>Viridiplantae</taxon>
        <taxon>Streptophyta</taxon>
        <taxon>Embryophyta</taxon>
        <taxon>Tracheophyta</taxon>
        <taxon>Spermatophyta</taxon>
        <taxon>Magnoliopsida</taxon>
        <taxon>eudicotyledons</taxon>
        <taxon>Gunneridae</taxon>
        <taxon>Pentapetalae</taxon>
        <taxon>asterids</taxon>
        <taxon>campanulids</taxon>
        <taxon>Asterales</taxon>
        <taxon>Asteraceae</taxon>
        <taxon>Cichorioideae</taxon>
        <taxon>Cichorieae</taxon>
        <taxon>Lactucinae</taxon>
        <taxon>Lactuca</taxon>
    </lineage>
</organism>
<evidence type="ECO:0000313" key="2">
    <source>
        <dbReference type="Proteomes" id="UP001177003"/>
    </source>
</evidence>
<evidence type="ECO:0000313" key="1">
    <source>
        <dbReference type="EMBL" id="CAI9282077.1"/>
    </source>
</evidence>
<protein>
    <submittedName>
        <fullName evidence="1">Uncharacterized protein</fullName>
    </submittedName>
</protein>
<accession>A0AA35YY81</accession>
<keyword evidence="2" id="KW-1185">Reference proteome</keyword>
<dbReference type="Proteomes" id="UP001177003">
    <property type="component" value="Chromosome 4"/>
</dbReference>
<reference evidence="1" key="1">
    <citation type="submission" date="2023-04" db="EMBL/GenBank/DDBJ databases">
        <authorList>
            <person name="Vijverberg K."/>
            <person name="Xiong W."/>
            <person name="Schranz E."/>
        </authorList>
    </citation>
    <scope>NUCLEOTIDE SEQUENCE</scope>
</reference>
<sequence length="139" mass="16120">MKLLVTKKWLRRKKTLIKRKKNQPLIRDENLLMELILLQMMLHNLDQPFFCQNYQTIDPGEVNITQSLGKRLSIVERDMDTPKRLMALGDDYDMVIDDPTKISMIEAEVDPQKKIIVVDIPDTDATTDDHPILDTGDQS</sequence>
<dbReference type="AlphaFoldDB" id="A0AA35YY81"/>
<proteinExistence type="predicted"/>
<gene>
    <name evidence="1" type="ORF">LSALG_LOCUS21738</name>
</gene>
<name>A0AA35YY81_LACSI</name>
<dbReference type="EMBL" id="OX465080">
    <property type="protein sequence ID" value="CAI9282077.1"/>
    <property type="molecule type" value="Genomic_DNA"/>
</dbReference>